<protein>
    <submittedName>
        <fullName evidence="2">Uncharacterized protein</fullName>
    </submittedName>
</protein>
<dbReference type="EMBL" id="JACAZE010000013">
    <property type="protein sequence ID" value="KAF7300534.1"/>
    <property type="molecule type" value="Genomic_DNA"/>
</dbReference>
<name>A0A8H6W5Z3_MYCCL</name>
<feature type="chain" id="PRO_5034517850" evidence="1">
    <location>
        <begin position="19"/>
        <end position="195"/>
    </location>
</feature>
<reference evidence="2" key="1">
    <citation type="submission" date="2020-05" db="EMBL/GenBank/DDBJ databases">
        <title>Mycena genomes resolve the evolution of fungal bioluminescence.</title>
        <authorList>
            <person name="Tsai I.J."/>
        </authorList>
    </citation>
    <scope>NUCLEOTIDE SEQUENCE</scope>
    <source>
        <strain evidence="2">110903Hualien_Pintung</strain>
    </source>
</reference>
<sequence length="195" mass="19360">MRTSIAAVTLALAGAASAATSTNGLSILAPGGQNLWWLQGQDNNIAWTCGESTISQFTIWLNNTDVTTTIGDITALIAVEQNYNCVQLVSAGLNNAPVGSGYTIVMTDISNANTVYAVSDPFEIQALSVGYPPASNTPTDSASATVVKGTSAVVTGSAASSGSSAKATSAASPSRSVNAAGVVGAAFLGALGLAL</sequence>
<evidence type="ECO:0000313" key="3">
    <source>
        <dbReference type="Proteomes" id="UP000613580"/>
    </source>
</evidence>
<comment type="caution">
    <text evidence="2">The sequence shown here is derived from an EMBL/GenBank/DDBJ whole genome shotgun (WGS) entry which is preliminary data.</text>
</comment>
<proteinExistence type="predicted"/>
<keyword evidence="1" id="KW-0732">Signal</keyword>
<evidence type="ECO:0000256" key="1">
    <source>
        <dbReference type="SAM" id="SignalP"/>
    </source>
</evidence>
<feature type="signal peptide" evidence="1">
    <location>
        <begin position="1"/>
        <end position="18"/>
    </location>
</feature>
<keyword evidence="3" id="KW-1185">Reference proteome</keyword>
<evidence type="ECO:0000313" key="2">
    <source>
        <dbReference type="EMBL" id="KAF7300534.1"/>
    </source>
</evidence>
<dbReference type="AlphaFoldDB" id="A0A8H6W5Z3"/>
<gene>
    <name evidence="2" type="ORF">HMN09_00938100</name>
</gene>
<accession>A0A8H6W5Z3</accession>
<dbReference type="OrthoDB" id="2576580at2759"/>
<dbReference type="Proteomes" id="UP000613580">
    <property type="component" value="Unassembled WGS sequence"/>
</dbReference>
<organism evidence="2 3">
    <name type="scientific">Mycena chlorophos</name>
    <name type="common">Agaric fungus</name>
    <name type="synonym">Agaricus chlorophos</name>
    <dbReference type="NCBI Taxonomy" id="658473"/>
    <lineage>
        <taxon>Eukaryota</taxon>
        <taxon>Fungi</taxon>
        <taxon>Dikarya</taxon>
        <taxon>Basidiomycota</taxon>
        <taxon>Agaricomycotina</taxon>
        <taxon>Agaricomycetes</taxon>
        <taxon>Agaricomycetidae</taxon>
        <taxon>Agaricales</taxon>
        <taxon>Marasmiineae</taxon>
        <taxon>Mycenaceae</taxon>
        <taxon>Mycena</taxon>
    </lineage>
</organism>